<keyword evidence="8" id="KW-0496">Mitochondrion</keyword>
<keyword evidence="3 11" id="KW-0813">Transport</keyword>
<feature type="transmembrane region" description="Helical" evidence="12">
    <location>
        <begin position="24"/>
        <end position="44"/>
    </location>
</feature>
<evidence type="ECO:0000256" key="11">
    <source>
        <dbReference type="RuleBase" id="RU000488"/>
    </source>
</evidence>
<accession>A0A163BA47</accession>
<protein>
    <submittedName>
        <fullName evidence="13">Uncharacterized protein</fullName>
    </submittedName>
</protein>
<evidence type="ECO:0000256" key="7">
    <source>
        <dbReference type="ARBA" id="ARBA00022989"/>
    </source>
</evidence>
<feature type="repeat" description="Solcar" evidence="10">
    <location>
        <begin position="21"/>
        <end position="117"/>
    </location>
</feature>
<feature type="transmembrane region" description="Helical" evidence="12">
    <location>
        <begin position="129"/>
        <end position="154"/>
    </location>
</feature>
<dbReference type="InterPro" id="IPR051508">
    <property type="entry name" value="Mito_Carrier_Antiporter"/>
</dbReference>
<evidence type="ECO:0000256" key="9">
    <source>
        <dbReference type="ARBA" id="ARBA00023136"/>
    </source>
</evidence>
<dbReference type="PANTHER" id="PTHR45928:SF1">
    <property type="entry name" value="RE38146P"/>
    <property type="match status" value="1"/>
</dbReference>
<dbReference type="EMBL" id="KV440972">
    <property type="protein sequence ID" value="OAD79151.1"/>
    <property type="molecule type" value="Genomic_DNA"/>
</dbReference>
<evidence type="ECO:0000256" key="10">
    <source>
        <dbReference type="PROSITE-ProRule" id="PRU00282"/>
    </source>
</evidence>
<keyword evidence="5" id="KW-0677">Repeat</keyword>
<reference evidence="14" key="1">
    <citation type="submission" date="2015-06" db="EMBL/GenBank/DDBJ databases">
        <title>Expansion of signal transduction pathways in fungi by whole-genome duplication.</title>
        <authorList>
            <consortium name="DOE Joint Genome Institute"/>
            <person name="Corrochano L.M."/>
            <person name="Kuo A."/>
            <person name="Marcet-Houben M."/>
            <person name="Polaino S."/>
            <person name="Salamov A."/>
            <person name="Villalobos J.M."/>
            <person name="Alvarez M.I."/>
            <person name="Avalos J."/>
            <person name="Benito E.P."/>
            <person name="Benoit I."/>
            <person name="Burger G."/>
            <person name="Camino L.P."/>
            <person name="Canovas D."/>
            <person name="Cerda-Olmedo E."/>
            <person name="Cheng J.-F."/>
            <person name="Dominguez A."/>
            <person name="Elias M."/>
            <person name="Eslava A.P."/>
            <person name="Glaser F."/>
            <person name="Grimwood J."/>
            <person name="Gutierrez G."/>
            <person name="Heitman J."/>
            <person name="Henrissat B."/>
            <person name="Iturriaga E.A."/>
            <person name="Lang B.F."/>
            <person name="Lavin J.L."/>
            <person name="Lee S."/>
            <person name="Li W."/>
            <person name="Lindquist E."/>
            <person name="Lopez-Garcia S."/>
            <person name="Luque E.M."/>
            <person name="Marcos A.T."/>
            <person name="Martin J."/>
            <person name="McCluskey K."/>
            <person name="Medina H.R."/>
            <person name="Miralles-Duran A."/>
            <person name="Miyazaki A."/>
            <person name="Munoz-Torres E."/>
            <person name="Oguiza J.A."/>
            <person name="Ohm R."/>
            <person name="Olmedo M."/>
            <person name="Orejas M."/>
            <person name="Ortiz-Castellanos L."/>
            <person name="Pisabarro A.G."/>
            <person name="Rodriguez-Romero J."/>
            <person name="Ruiz-Herrera J."/>
            <person name="Ruiz-Vazquez R."/>
            <person name="Sanz C."/>
            <person name="Schackwitz W."/>
            <person name="Schmutz J."/>
            <person name="Shahriari M."/>
            <person name="Shelest E."/>
            <person name="Silva-Franco F."/>
            <person name="Soanes D."/>
            <person name="Syed K."/>
            <person name="Tagua V.G."/>
            <person name="Talbot N.J."/>
            <person name="Thon M."/>
            <person name="De vries R.P."/>
            <person name="Wiebenga A."/>
            <person name="Yadav J.S."/>
            <person name="Braun E.L."/>
            <person name="Baker S."/>
            <person name="Garre V."/>
            <person name="Horwitz B."/>
            <person name="Torres-Martinez S."/>
            <person name="Idnurm A."/>
            <person name="Herrera-Estrella A."/>
            <person name="Gabaldon T."/>
            <person name="Grigoriev I.V."/>
        </authorList>
    </citation>
    <scope>NUCLEOTIDE SEQUENCE [LARGE SCALE GENOMIC DNA]</scope>
    <source>
        <strain evidence="14">NRRL 1555(-)</strain>
    </source>
</reference>
<keyword evidence="4 10" id="KW-0812">Transmembrane</keyword>
<gene>
    <name evidence="13" type="ORF">PHYBLDRAFT_34944</name>
</gene>
<dbReference type="STRING" id="763407.A0A163BA47"/>
<feature type="repeat" description="Solcar" evidence="10">
    <location>
        <begin position="129"/>
        <end position="222"/>
    </location>
</feature>
<dbReference type="VEuPathDB" id="FungiDB:PHYBLDRAFT_34944"/>
<sequence length="328" mass="35362">MATKPEVAAVQPTIKPVRTTKDTVVGFAIGGLAACGAVTFTNPWEVVKTRLQLQGELVRAGTLSEASRPYHNSFQALKLVFQKEGIRGCQRGLGVAYVYQVCLNGSRLGLYEPVYTSTVNALGLKSDHALVGAGVFAGATAGVIGAILGSPLYLIKTRRQSYSPVFRQIGFQHQMGSSVGALAEIWKKEGIRGLYRGADAAMARAGVGSAVQMPSYMFGKQLLIDRFHCADSIGTHFGASMFTGVLACLSMNPFDVISTRMYNQGVDPATGKGLLYKNPVDCLLKIVSTEGVGGLYKGFFAHFLRIGPHTMLMFIFMEQLKTVYAKHF</sequence>
<evidence type="ECO:0000256" key="1">
    <source>
        <dbReference type="ARBA" id="ARBA00004448"/>
    </source>
</evidence>
<comment type="similarity">
    <text evidence="2 11">Belongs to the mitochondrial carrier (TC 2.A.29) family.</text>
</comment>
<dbReference type="SUPFAM" id="SSF103506">
    <property type="entry name" value="Mitochondrial carrier"/>
    <property type="match status" value="1"/>
</dbReference>
<dbReference type="InterPro" id="IPR018108">
    <property type="entry name" value="MCP_transmembrane"/>
</dbReference>
<keyword evidence="6" id="KW-0999">Mitochondrion inner membrane</keyword>
<dbReference type="OrthoDB" id="6703404at2759"/>
<dbReference type="GO" id="GO:0005743">
    <property type="term" value="C:mitochondrial inner membrane"/>
    <property type="evidence" value="ECO:0007669"/>
    <property type="project" value="UniProtKB-SubCell"/>
</dbReference>
<dbReference type="InParanoid" id="A0A163BA47"/>
<evidence type="ECO:0000313" key="14">
    <source>
        <dbReference type="Proteomes" id="UP000077315"/>
    </source>
</evidence>
<proteinExistence type="inferred from homology"/>
<dbReference type="PANTHER" id="PTHR45928">
    <property type="entry name" value="RE38146P"/>
    <property type="match status" value="1"/>
</dbReference>
<dbReference type="InterPro" id="IPR023395">
    <property type="entry name" value="MCP_dom_sf"/>
</dbReference>
<dbReference type="AlphaFoldDB" id="A0A163BA47"/>
<organism evidence="13 14">
    <name type="scientific">Phycomyces blakesleeanus (strain ATCC 8743b / DSM 1359 / FGSC 10004 / NBRC 33097 / NRRL 1555)</name>
    <dbReference type="NCBI Taxonomy" id="763407"/>
    <lineage>
        <taxon>Eukaryota</taxon>
        <taxon>Fungi</taxon>
        <taxon>Fungi incertae sedis</taxon>
        <taxon>Mucoromycota</taxon>
        <taxon>Mucoromycotina</taxon>
        <taxon>Mucoromycetes</taxon>
        <taxon>Mucorales</taxon>
        <taxon>Phycomycetaceae</taxon>
        <taxon>Phycomyces</taxon>
    </lineage>
</organism>
<dbReference type="Pfam" id="PF00153">
    <property type="entry name" value="Mito_carr"/>
    <property type="match status" value="3"/>
</dbReference>
<dbReference type="RefSeq" id="XP_018297191.1">
    <property type="nucleotide sequence ID" value="XM_018440042.1"/>
</dbReference>
<evidence type="ECO:0000256" key="5">
    <source>
        <dbReference type="ARBA" id="ARBA00022737"/>
    </source>
</evidence>
<keyword evidence="14" id="KW-1185">Reference proteome</keyword>
<comment type="subcellular location">
    <subcellularLocation>
        <location evidence="1">Mitochondrion inner membrane</location>
        <topology evidence="1">Multi-pass membrane protein</topology>
    </subcellularLocation>
</comment>
<feature type="repeat" description="Solcar" evidence="10">
    <location>
        <begin position="231"/>
        <end position="323"/>
    </location>
</feature>
<evidence type="ECO:0000256" key="8">
    <source>
        <dbReference type="ARBA" id="ARBA00023128"/>
    </source>
</evidence>
<evidence type="ECO:0000256" key="12">
    <source>
        <dbReference type="SAM" id="Phobius"/>
    </source>
</evidence>
<evidence type="ECO:0000256" key="4">
    <source>
        <dbReference type="ARBA" id="ARBA00022692"/>
    </source>
</evidence>
<evidence type="ECO:0000313" key="13">
    <source>
        <dbReference type="EMBL" id="OAD79151.1"/>
    </source>
</evidence>
<dbReference type="GeneID" id="29000948"/>
<evidence type="ECO:0000256" key="6">
    <source>
        <dbReference type="ARBA" id="ARBA00022792"/>
    </source>
</evidence>
<dbReference type="Gene3D" id="1.50.40.10">
    <property type="entry name" value="Mitochondrial carrier domain"/>
    <property type="match status" value="1"/>
</dbReference>
<evidence type="ECO:0000256" key="2">
    <source>
        <dbReference type="ARBA" id="ARBA00006375"/>
    </source>
</evidence>
<evidence type="ECO:0000256" key="3">
    <source>
        <dbReference type="ARBA" id="ARBA00022448"/>
    </source>
</evidence>
<keyword evidence="7 12" id="KW-1133">Transmembrane helix</keyword>
<dbReference type="FunCoup" id="A0A163BA47">
    <property type="interactions" value="101"/>
</dbReference>
<keyword evidence="9 10" id="KW-0472">Membrane</keyword>
<name>A0A163BA47_PHYB8</name>
<dbReference type="Proteomes" id="UP000077315">
    <property type="component" value="Unassembled WGS sequence"/>
</dbReference>
<dbReference type="PROSITE" id="PS51257">
    <property type="entry name" value="PROKAR_LIPOPROTEIN"/>
    <property type="match status" value="1"/>
</dbReference>
<dbReference type="PROSITE" id="PS50920">
    <property type="entry name" value="SOLCAR"/>
    <property type="match status" value="3"/>
</dbReference>